<comment type="caution">
    <text evidence="2">The sequence shown here is derived from an EMBL/GenBank/DDBJ whole genome shotgun (WGS) entry which is preliminary data.</text>
</comment>
<dbReference type="InterPro" id="IPR004013">
    <property type="entry name" value="PHP_dom"/>
</dbReference>
<accession>A0A926DM12</accession>
<feature type="domain" description="Polymerase/histidinol phosphatase N-terminal" evidence="1">
    <location>
        <begin position="2"/>
        <end position="67"/>
    </location>
</feature>
<dbReference type="Gene3D" id="1.10.150.650">
    <property type="match status" value="1"/>
</dbReference>
<evidence type="ECO:0000313" key="3">
    <source>
        <dbReference type="Proteomes" id="UP000611762"/>
    </source>
</evidence>
<protein>
    <submittedName>
        <fullName evidence="2">PHP domain-containing protein</fullName>
    </submittedName>
</protein>
<dbReference type="InterPro" id="IPR016195">
    <property type="entry name" value="Pol/histidinol_Pase-like"/>
</dbReference>
<dbReference type="Pfam" id="PF02811">
    <property type="entry name" value="PHP"/>
    <property type="match status" value="1"/>
</dbReference>
<evidence type="ECO:0000313" key="2">
    <source>
        <dbReference type="EMBL" id="MBC8540207.1"/>
    </source>
</evidence>
<dbReference type="Proteomes" id="UP000611762">
    <property type="component" value="Unassembled WGS sequence"/>
</dbReference>
<dbReference type="InterPro" id="IPR003141">
    <property type="entry name" value="Pol/His_phosphatase_N"/>
</dbReference>
<reference evidence="2" key="1">
    <citation type="submission" date="2020-08" db="EMBL/GenBank/DDBJ databases">
        <title>Genome public.</title>
        <authorList>
            <person name="Liu C."/>
            <person name="Sun Q."/>
        </authorList>
    </citation>
    <scope>NUCLEOTIDE SEQUENCE</scope>
    <source>
        <strain evidence="2">H8</strain>
    </source>
</reference>
<proteinExistence type="predicted"/>
<organism evidence="2 3">
    <name type="scientific">Congzhengia minquanensis</name>
    <dbReference type="NCBI Taxonomy" id="2763657"/>
    <lineage>
        <taxon>Bacteria</taxon>
        <taxon>Bacillati</taxon>
        <taxon>Bacillota</taxon>
        <taxon>Clostridia</taxon>
        <taxon>Eubacteriales</taxon>
        <taxon>Oscillospiraceae</taxon>
        <taxon>Congzhengia</taxon>
    </lineage>
</organism>
<dbReference type="RefSeq" id="WP_177462347.1">
    <property type="nucleotide sequence ID" value="NZ_JACRSU010000001.1"/>
</dbReference>
<dbReference type="Gene3D" id="3.20.20.140">
    <property type="entry name" value="Metal-dependent hydrolases"/>
    <property type="match status" value="1"/>
</dbReference>
<dbReference type="EMBL" id="JACRSU010000001">
    <property type="protein sequence ID" value="MBC8540207.1"/>
    <property type="molecule type" value="Genomic_DNA"/>
</dbReference>
<dbReference type="CDD" id="cd07438">
    <property type="entry name" value="PHP_HisPPase_AMP"/>
    <property type="match status" value="1"/>
</dbReference>
<evidence type="ECO:0000259" key="1">
    <source>
        <dbReference type="SMART" id="SM00481"/>
    </source>
</evidence>
<dbReference type="InterPro" id="IPR052018">
    <property type="entry name" value="PHP_domain"/>
</dbReference>
<gene>
    <name evidence="2" type="ORF">H8698_04365</name>
</gene>
<dbReference type="GO" id="GO:0004534">
    <property type="term" value="F:5'-3' RNA exonuclease activity"/>
    <property type="evidence" value="ECO:0007669"/>
    <property type="project" value="TreeGrafter"/>
</dbReference>
<dbReference type="AlphaFoldDB" id="A0A926DM12"/>
<keyword evidence="3" id="KW-1185">Reference proteome</keyword>
<name>A0A926DM12_9FIRM</name>
<sequence length="280" mass="30401">MWDLHTHSHWSDGELSPFELVQSAIQKGLSGIALTDHDTLSGIEELERAGKKLDFPVYSGIEISCIQQDGRPLHLLGYEIPADGRQKVELFCRPIRLARNQAVLESTRALQRAGYPVSEERVQTMAGPNGDLCKQYIMQVLIDAELCTELYGTLYKTLFKKQADGTPGIAALSFLAASPEDAVECIVSAGGKAVLAHPGQYDNFSALPRLVDAGLGGIEAFHPKNDVQDTEKCLELAKKYGLFLTGGSDFHGKYGEGEQLGECGAAYVPFSKDVKKAGEV</sequence>
<dbReference type="SUPFAM" id="SSF89550">
    <property type="entry name" value="PHP domain-like"/>
    <property type="match status" value="1"/>
</dbReference>
<dbReference type="PANTHER" id="PTHR42924">
    <property type="entry name" value="EXONUCLEASE"/>
    <property type="match status" value="1"/>
</dbReference>
<dbReference type="PANTHER" id="PTHR42924:SF3">
    <property type="entry name" value="POLYMERASE_HISTIDINOL PHOSPHATASE N-TERMINAL DOMAIN-CONTAINING PROTEIN"/>
    <property type="match status" value="1"/>
</dbReference>
<dbReference type="SMART" id="SM00481">
    <property type="entry name" value="POLIIIAc"/>
    <property type="match status" value="1"/>
</dbReference>
<dbReference type="GO" id="GO:0035312">
    <property type="term" value="F:5'-3' DNA exonuclease activity"/>
    <property type="evidence" value="ECO:0007669"/>
    <property type="project" value="TreeGrafter"/>
</dbReference>